<gene>
    <name evidence="1" type="ORF">UFOVP724_139</name>
</gene>
<organism evidence="1">
    <name type="scientific">uncultured Caudovirales phage</name>
    <dbReference type="NCBI Taxonomy" id="2100421"/>
    <lineage>
        <taxon>Viruses</taxon>
        <taxon>Duplodnaviria</taxon>
        <taxon>Heunggongvirae</taxon>
        <taxon>Uroviricota</taxon>
        <taxon>Caudoviricetes</taxon>
        <taxon>Peduoviridae</taxon>
        <taxon>Maltschvirus</taxon>
        <taxon>Maltschvirus maltsch</taxon>
    </lineage>
</organism>
<name>A0A6J5NN88_9CAUD</name>
<reference evidence="1" key="1">
    <citation type="submission" date="2020-04" db="EMBL/GenBank/DDBJ databases">
        <authorList>
            <person name="Chiriac C."/>
            <person name="Salcher M."/>
            <person name="Ghai R."/>
            <person name="Kavagutti S V."/>
        </authorList>
    </citation>
    <scope>NUCLEOTIDE SEQUENCE</scope>
</reference>
<protein>
    <submittedName>
        <fullName evidence="1">Uncharacterized protein</fullName>
    </submittedName>
</protein>
<accession>A0A6J5NN88</accession>
<dbReference type="EMBL" id="LR796696">
    <property type="protein sequence ID" value="CAB4160293.1"/>
    <property type="molecule type" value="Genomic_DNA"/>
</dbReference>
<evidence type="ECO:0000313" key="1">
    <source>
        <dbReference type="EMBL" id="CAB4160293.1"/>
    </source>
</evidence>
<proteinExistence type="predicted"/>
<sequence length="167" mass="19008">MEITKADAIKQLEGTGGVNRASHQQALVQKLAGAPVQKQVHHEIPGGADLTKNVSREELPLVVFNWLRRVHHFKDVLISLSSDHLKLNTRDVRVVEFNNKQAQPEWEIQGKRWLAERIAEVLRQDHIVALKVDKSGITAYYDNDKAFNSSHESWLPNLIFTPFKPGF</sequence>